<protein>
    <submittedName>
        <fullName evidence="2">Uncharacterized protein</fullName>
    </submittedName>
</protein>
<sequence>MAKFTSLFCIAVMALVAVSSAQPMFEDNAALAGSDITFDKRATVVDNNEDPERITAAKRSFVVDNTGDQENPTSIKRDATDLNSIKRDAIKRDAIKRGAIKRGAIKRGAIKRDAIKRAA</sequence>
<reference evidence="2" key="1">
    <citation type="journal article" date="2014" name="Genome Announc.">
        <title>De novo whole-genome sequence and genome annotation of Lichtheimia ramosa.</title>
        <authorList>
            <person name="Linde J."/>
            <person name="Schwartze V."/>
            <person name="Binder U."/>
            <person name="Lass-Florl C."/>
            <person name="Voigt K."/>
            <person name="Horn F."/>
        </authorList>
    </citation>
    <scope>NUCLEOTIDE SEQUENCE</scope>
    <source>
        <strain evidence="2">JMRC FSU:6197</strain>
    </source>
</reference>
<feature type="chain" id="PRO_5001726275" evidence="1">
    <location>
        <begin position="22"/>
        <end position="119"/>
    </location>
</feature>
<evidence type="ECO:0000256" key="1">
    <source>
        <dbReference type="SAM" id="SignalP"/>
    </source>
</evidence>
<dbReference type="AlphaFoldDB" id="A0A077WMI6"/>
<proteinExistence type="predicted"/>
<organism evidence="2">
    <name type="scientific">Lichtheimia ramosa</name>
    <dbReference type="NCBI Taxonomy" id="688394"/>
    <lineage>
        <taxon>Eukaryota</taxon>
        <taxon>Fungi</taxon>
        <taxon>Fungi incertae sedis</taxon>
        <taxon>Mucoromycota</taxon>
        <taxon>Mucoromycotina</taxon>
        <taxon>Mucoromycetes</taxon>
        <taxon>Mucorales</taxon>
        <taxon>Lichtheimiaceae</taxon>
        <taxon>Lichtheimia</taxon>
    </lineage>
</organism>
<dbReference type="EMBL" id="LK023324">
    <property type="protein sequence ID" value="CDS08373.1"/>
    <property type="molecule type" value="Genomic_DNA"/>
</dbReference>
<evidence type="ECO:0000313" key="2">
    <source>
        <dbReference type="EMBL" id="CDS08373.1"/>
    </source>
</evidence>
<keyword evidence="1" id="KW-0732">Signal</keyword>
<feature type="signal peptide" evidence="1">
    <location>
        <begin position="1"/>
        <end position="21"/>
    </location>
</feature>
<dbReference type="OrthoDB" id="153872at2759"/>
<gene>
    <name evidence="2" type="ORF">LRAMOSA02321</name>
</gene>
<name>A0A077WMI6_9FUNG</name>
<accession>A0A077WMI6</accession>